<protein>
    <recommendedName>
        <fullName evidence="2">Zn(2)-C6 fungal-type domain-containing protein</fullName>
    </recommendedName>
</protein>
<evidence type="ECO:0000256" key="1">
    <source>
        <dbReference type="ARBA" id="ARBA00023242"/>
    </source>
</evidence>
<dbReference type="PROSITE" id="PS50048">
    <property type="entry name" value="ZN2_CY6_FUNGAL_2"/>
    <property type="match status" value="1"/>
</dbReference>
<feature type="domain" description="Zn(2)-C6 fungal-type" evidence="2">
    <location>
        <begin position="488"/>
        <end position="521"/>
    </location>
</feature>
<dbReference type="Proteomes" id="UP000799770">
    <property type="component" value="Unassembled WGS sequence"/>
</dbReference>
<evidence type="ECO:0000259" key="2">
    <source>
        <dbReference type="PROSITE" id="PS50048"/>
    </source>
</evidence>
<dbReference type="EMBL" id="ML977315">
    <property type="protein sequence ID" value="KAF2119223.1"/>
    <property type="molecule type" value="Genomic_DNA"/>
</dbReference>
<dbReference type="AlphaFoldDB" id="A0A6A5ZK55"/>
<evidence type="ECO:0000313" key="4">
    <source>
        <dbReference type="Proteomes" id="UP000799770"/>
    </source>
</evidence>
<accession>A0A6A5ZK55</accession>
<gene>
    <name evidence="3" type="ORF">BDV96DRAFT_514751</name>
</gene>
<name>A0A6A5ZK55_9PLEO</name>
<dbReference type="InterPro" id="IPR001138">
    <property type="entry name" value="Zn2Cys6_DnaBD"/>
</dbReference>
<proteinExistence type="predicted"/>
<sequence>MDFSKTGHQPEESRLLCLVDELLLAIIAQIDAHEALCNLAATCTRLQALAEPFAWASLLVISGRHARRIASALQTRPDRASYVKDFSVRYQYQVEEGIEELDGLVHQMSKLRQLHIESPCPNNDPWRNDLAEFTSWTRIDYQALFEQAMDVGRANPVLPMLQSFTLHGHSSQGKEFSFGRTAAIFLHPTVRRIAISCTNFEADDALSNLLKPENYRTTALQSLKFIECNVYISLLDVVLRLPKALKELCIGERLYVFDECRPVSDKPRTQHPRLLEVLQHQADSLERLVHIGGNIHYCMSPRLTIEDTNKLRNLTRLRHLEISFESVLSFCLARCDGPPDSLETIRFSDEALTSAQYDAYQRHVNNIMRYVCQLAVDNMSKPVNVDVCLTHNAITQAVPLRALPEVWGQSGHNDRKNVYKIASALKSRGARFRIFGQTFDSGRSYIPPYMYGEELPKEVLVYDSDNYWTFQGVNWRVTDDDRLLDQKSCVKCMEDNLVCDEPENPRGCLTCRRRNQLHCQYPPPSPKEAKSKVSSFIGGMN</sequence>
<dbReference type="OrthoDB" id="2522477at2759"/>
<dbReference type="GO" id="GO:0000981">
    <property type="term" value="F:DNA-binding transcription factor activity, RNA polymerase II-specific"/>
    <property type="evidence" value="ECO:0007669"/>
    <property type="project" value="InterPro"/>
</dbReference>
<keyword evidence="4" id="KW-1185">Reference proteome</keyword>
<dbReference type="GO" id="GO:0008270">
    <property type="term" value="F:zinc ion binding"/>
    <property type="evidence" value="ECO:0007669"/>
    <property type="project" value="InterPro"/>
</dbReference>
<evidence type="ECO:0000313" key="3">
    <source>
        <dbReference type="EMBL" id="KAF2119223.1"/>
    </source>
</evidence>
<reference evidence="3" key="1">
    <citation type="journal article" date="2020" name="Stud. Mycol.">
        <title>101 Dothideomycetes genomes: a test case for predicting lifestyles and emergence of pathogens.</title>
        <authorList>
            <person name="Haridas S."/>
            <person name="Albert R."/>
            <person name="Binder M."/>
            <person name="Bloem J."/>
            <person name="Labutti K."/>
            <person name="Salamov A."/>
            <person name="Andreopoulos B."/>
            <person name="Baker S."/>
            <person name="Barry K."/>
            <person name="Bills G."/>
            <person name="Bluhm B."/>
            <person name="Cannon C."/>
            <person name="Castanera R."/>
            <person name="Culley D."/>
            <person name="Daum C."/>
            <person name="Ezra D."/>
            <person name="Gonzalez J."/>
            <person name="Henrissat B."/>
            <person name="Kuo A."/>
            <person name="Liang C."/>
            <person name="Lipzen A."/>
            <person name="Lutzoni F."/>
            <person name="Magnuson J."/>
            <person name="Mondo S."/>
            <person name="Nolan M."/>
            <person name="Ohm R."/>
            <person name="Pangilinan J."/>
            <person name="Park H.-J."/>
            <person name="Ramirez L."/>
            <person name="Alfaro M."/>
            <person name="Sun H."/>
            <person name="Tritt A."/>
            <person name="Yoshinaga Y."/>
            <person name="Zwiers L.-H."/>
            <person name="Turgeon B."/>
            <person name="Goodwin S."/>
            <person name="Spatafora J."/>
            <person name="Crous P."/>
            <person name="Grigoriev I."/>
        </authorList>
    </citation>
    <scope>NUCLEOTIDE SEQUENCE</scope>
    <source>
        <strain evidence="3">CBS 627.86</strain>
    </source>
</reference>
<organism evidence="3 4">
    <name type="scientific">Lophiotrema nucula</name>
    <dbReference type="NCBI Taxonomy" id="690887"/>
    <lineage>
        <taxon>Eukaryota</taxon>
        <taxon>Fungi</taxon>
        <taxon>Dikarya</taxon>
        <taxon>Ascomycota</taxon>
        <taxon>Pezizomycotina</taxon>
        <taxon>Dothideomycetes</taxon>
        <taxon>Pleosporomycetidae</taxon>
        <taxon>Pleosporales</taxon>
        <taxon>Lophiotremataceae</taxon>
        <taxon>Lophiotrema</taxon>
    </lineage>
</organism>
<keyword evidence="1" id="KW-0539">Nucleus</keyword>